<dbReference type="Pfam" id="PF00067">
    <property type="entry name" value="p450"/>
    <property type="match status" value="1"/>
</dbReference>
<dbReference type="InterPro" id="IPR036396">
    <property type="entry name" value="Cyt_P450_sf"/>
</dbReference>
<keyword evidence="8" id="KW-1185">Reference proteome</keyword>
<dbReference type="CDD" id="cd11040">
    <property type="entry name" value="CYP7_CYP8-like"/>
    <property type="match status" value="1"/>
</dbReference>
<name>A0ABR1ULN4_9PEZI</name>
<sequence>MSDTITSSTIRALPESIGLNTSSLFIFLATCGGVALLLTQFGGSVSEGTAAQQTLRDPIPGLYNTLQFMFNNYKFMTRVQAALQRSRAGVLRFSLGPKAVYLVAGQQNIRTVFSRDLVHDITNQEQMTRYALPTLYKMNASEVRRWEADRSGVTKTPISGTEDVPSRQRLWYNYEHIYAEYLGRPQYMRPLIELYNQNLDRLLDLYPWGNGTLVNTLFGPRLVELSPDFVDRLWAFDEQVFQLVMGLPKWLNAKPAKAHDAYVSAIERWLGDVSAGFDWKAAEADWEPRFGGRAVRELYRWMKETDWRDEVIAATLGALAFALKSNSIPTTTWMLMEIIRDPSLLRAVREEVATATETDPATGKPILDNQKLVALPLLQSICTETLRLRINFNIMRDVKQPVVLDNGATTVAPGSLLQMPMMVAHYDEAAWGAAGHPASEFWAERHIRYVDEPEAAGRVRKFAMAGHPTAWFPFGGGANVCPGRQLAKYEIFTTIATIVSRFDLEVVAWTKADGSTSPRAAESDLRYCGGGPCPQIGT</sequence>
<dbReference type="SUPFAM" id="SSF48264">
    <property type="entry name" value="Cytochrome P450"/>
    <property type="match status" value="1"/>
</dbReference>
<reference evidence="7 8" key="1">
    <citation type="submission" date="2023-01" db="EMBL/GenBank/DDBJ databases">
        <title>Analysis of 21 Apiospora genomes using comparative genomics revels a genus with tremendous synthesis potential of carbohydrate active enzymes and secondary metabolites.</title>
        <authorList>
            <person name="Sorensen T."/>
        </authorList>
    </citation>
    <scope>NUCLEOTIDE SEQUENCE [LARGE SCALE GENOMIC DNA]</scope>
    <source>
        <strain evidence="7 8">CBS 135458</strain>
    </source>
</reference>
<keyword evidence="5" id="KW-0408">Iron</keyword>
<dbReference type="PANTHER" id="PTHR24304">
    <property type="entry name" value="CYTOCHROME P450 FAMILY 7"/>
    <property type="match status" value="1"/>
</dbReference>
<evidence type="ECO:0000313" key="7">
    <source>
        <dbReference type="EMBL" id="KAK8059001.1"/>
    </source>
</evidence>
<protein>
    <submittedName>
        <fullName evidence="7">Cytochrome P450</fullName>
    </submittedName>
</protein>
<gene>
    <name evidence="7" type="ORF">PG994_009449</name>
</gene>
<dbReference type="InterPro" id="IPR002403">
    <property type="entry name" value="Cyt_P450_E_grp-IV"/>
</dbReference>
<dbReference type="Gene3D" id="1.10.630.10">
    <property type="entry name" value="Cytochrome P450"/>
    <property type="match status" value="1"/>
</dbReference>
<dbReference type="Proteomes" id="UP001480595">
    <property type="component" value="Unassembled WGS sequence"/>
</dbReference>
<dbReference type="PANTHER" id="PTHR24304:SF2">
    <property type="entry name" value="24-HYDROXYCHOLESTEROL 7-ALPHA-HYDROXYLASE"/>
    <property type="match status" value="1"/>
</dbReference>
<dbReference type="InterPro" id="IPR001128">
    <property type="entry name" value="Cyt_P450"/>
</dbReference>
<dbReference type="RefSeq" id="XP_066714447.1">
    <property type="nucleotide sequence ID" value="XM_066860858.1"/>
</dbReference>
<dbReference type="GeneID" id="92093921"/>
<evidence type="ECO:0000256" key="2">
    <source>
        <dbReference type="ARBA" id="ARBA00010617"/>
    </source>
</evidence>
<organism evidence="7 8">
    <name type="scientific">Apiospora phragmitis</name>
    <dbReference type="NCBI Taxonomy" id="2905665"/>
    <lineage>
        <taxon>Eukaryota</taxon>
        <taxon>Fungi</taxon>
        <taxon>Dikarya</taxon>
        <taxon>Ascomycota</taxon>
        <taxon>Pezizomycotina</taxon>
        <taxon>Sordariomycetes</taxon>
        <taxon>Xylariomycetidae</taxon>
        <taxon>Amphisphaeriales</taxon>
        <taxon>Apiosporaceae</taxon>
        <taxon>Apiospora</taxon>
    </lineage>
</organism>
<dbReference type="PRINTS" id="PR00465">
    <property type="entry name" value="EP450IV"/>
</dbReference>
<comment type="caution">
    <text evidence="7">The sequence shown here is derived from an EMBL/GenBank/DDBJ whole genome shotgun (WGS) entry which is preliminary data.</text>
</comment>
<evidence type="ECO:0000256" key="5">
    <source>
        <dbReference type="ARBA" id="ARBA00023004"/>
    </source>
</evidence>
<proteinExistence type="inferred from homology"/>
<evidence type="ECO:0000256" key="3">
    <source>
        <dbReference type="ARBA" id="ARBA00022617"/>
    </source>
</evidence>
<accession>A0ABR1ULN4</accession>
<evidence type="ECO:0000313" key="8">
    <source>
        <dbReference type="Proteomes" id="UP001480595"/>
    </source>
</evidence>
<dbReference type="InterPro" id="IPR050529">
    <property type="entry name" value="CYP450_sterol_14alpha_dmase"/>
</dbReference>
<comment type="cofactor">
    <cofactor evidence="1">
        <name>heme</name>
        <dbReference type="ChEBI" id="CHEBI:30413"/>
    </cofactor>
</comment>
<evidence type="ECO:0000256" key="6">
    <source>
        <dbReference type="ARBA" id="ARBA00023033"/>
    </source>
</evidence>
<keyword evidence="6" id="KW-0503">Monooxygenase</keyword>
<keyword evidence="6" id="KW-0560">Oxidoreductase</keyword>
<dbReference type="EMBL" id="JAQQWL010000009">
    <property type="protein sequence ID" value="KAK8059001.1"/>
    <property type="molecule type" value="Genomic_DNA"/>
</dbReference>
<evidence type="ECO:0000256" key="4">
    <source>
        <dbReference type="ARBA" id="ARBA00022723"/>
    </source>
</evidence>
<evidence type="ECO:0000256" key="1">
    <source>
        <dbReference type="ARBA" id="ARBA00001971"/>
    </source>
</evidence>
<keyword evidence="3" id="KW-0349">Heme</keyword>
<keyword evidence="4" id="KW-0479">Metal-binding</keyword>
<comment type="similarity">
    <text evidence="2">Belongs to the cytochrome P450 family.</text>
</comment>